<evidence type="ECO:0000313" key="4">
    <source>
        <dbReference type="Proteomes" id="UP000193920"/>
    </source>
</evidence>
<accession>A0A1Y2AU67</accession>
<organism evidence="3 4">
    <name type="scientific">Neocallimastix californiae</name>
    <dbReference type="NCBI Taxonomy" id="1754190"/>
    <lineage>
        <taxon>Eukaryota</taxon>
        <taxon>Fungi</taxon>
        <taxon>Fungi incertae sedis</taxon>
        <taxon>Chytridiomycota</taxon>
        <taxon>Chytridiomycota incertae sedis</taxon>
        <taxon>Neocallimastigomycetes</taxon>
        <taxon>Neocallimastigales</taxon>
        <taxon>Neocallimastigaceae</taxon>
        <taxon>Neocallimastix</taxon>
    </lineage>
</organism>
<protein>
    <submittedName>
        <fullName evidence="3">Uncharacterized protein</fullName>
    </submittedName>
</protein>
<gene>
    <name evidence="3" type="ORF">LY90DRAFT_104930</name>
</gene>
<dbReference type="AlphaFoldDB" id="A0A1Y2AU67"/>
<sequence length="124" mass="14953">MNEYNPKPPKSSNTYHSKNGMIKHRKYKANIDNFYGSSNRQEKYGKSKSFYDVEDLLKKNIDLKKKINKLIRERNKLITEARSSEENRIRYEKKCHDLIKITSDVKKYNNINKIEYLQLYLIMQ</sequence>
<dbReference type="STRING" id="1754190.A0A1Y2AU67"/>
<dbReference type="Proteomes" id="UP000193920">
    <property type="component" value="Unassembled WGS sequence"/>
</dbReference>
<reference evidence="3 4" key="1">
    <citation type="submission" date="2016-08" db="EMBL/GenBank/DDBJ databases">
        <title>A Parts List for Fungal Cellulosomes Revealed by Comparative Genomics.</title>
        <authorList>
            <consortium name="DOE Joint Genome Institute"/>
            <person name="Haitjema C.H."/>
            <person name="Gilmore S.P."/>
            <person name="Henske J.K."/>
            <person name="Solomon K.V."/>
            <person name="De Groot R."/>
            <person name="Kuo A."/>
            <person name="Mondo S.J."/>
            <person name="Salamov A.A."/>
            <person name="Labutti K."/>
            <person name="Zhao Z."/>
            <person name="Chiniquy J."/>
            <person name="Barry K."/>
            <person name="Brewer H.M."/>
            <person name="Purvine S.O."/>
            <person name="Wright A.T."/>
            <person name="Boxma B."/>
            <person name="Van Alen T."/>
            <person name="Hackstein J.H."/>
            <person name="Baker S.E."/>
            <person name="Grigoriev I.V."/>
            <person name="O'Malley M.A."/>
        </authorList>
    </citation>
    <scope>NUCLEOTIDE SEQUENCE [LARGE SCALE GENOMIC DNA]</scope>
    <source>
        <strain evidence="3 4">G1</strain>
    </source>
</reference>
<keyword evidence="1" id="KW-0175">Coiled coil</keyword>
<feature type="coiled-coil region" evidence="1">
    <location>
        <begin position="53"/>
        <end position="94"/>
    </location>
</feature>
<evidence type="ECO:0000313" key="3">
    <source>
        <dbReference type="EMBL" id="ORY26099.1"/>
    </source>
</evidence>
<comment type="caution">
    <text evidence="3">The sequence shown here is derived from an EMBL/GenBank/DDBJ whole genome shotgun (WGS) entry which is preliminary data.</text>
</comment>
<dbReference type="EMBL" id="MCOG01000205">
    <property type="protein sequence ID" value="ORY26099.1"/>
    <property type="molecule type" value="Genomic_DNA"/>
</dbReference>
<proteinExistence type="predicted"/>
<evidence type="ECO:0000256" key="2">
    <source>
        <dbReference type="SAM" id="MobiDB-lite"/>
    </source>
</evidence>
<keyword evidence="4" id="KW-1185">Reference proteome</keyword>
<name>A0A1Y2AU67_9FUNG</name>
<feature type="region of interest" description="Disordered" evidence="2">
    <location>
        <begin position="1"/>
        <end position="22"/>
    </location>
</feature>
<dbReference type="OrthoDB" id="2156563at2759"/>
<evidence type="ECO:0000256" key="1">
    <source>
        <dbReference type="SAM" id="Coils"/>
    </source>
</evidence>